<dbReference type="PRINTS" id="PR00300">
    <property type="entry name" value="CLPPROTEASEA"/>
</dbReference>
<dbReference type="PANTHER" id="PTHR11638">
    <property type="entry name" value="ATP-DEPENDENT CLP PROTEASE"/>
    <property type="match status" value="1"/>
</dbReference>
<dbReference type="InterPro" id="IPR001270">
    <property type="entry name" value="ClpA/B"/>
</dbReference>
<dbReference type="InterPro" id="IPR003959">
    <property type="entry name" value="ATPase_AAA_core"/>
</dbReference>
<dbReference type="GO" id="GO:0005737">
    <property type="term" value="C:cytoplasm"/>
    <property type="evidence" value="ECO:0007669"/>
    <property type="project" value="TreeGrafter"/>
</dbReference>
<dbReference type="InterPro" id="IPR018368">
    <property type="entry name" value="ClpA/B_CS1"/>
</dbReference>
<dbReference type="SMART" id="SM00382">
    <property type="entry name" value="AAA"/>
    <property type="match status" value="1"/>
</dbReference>
<dbReference type="Gene3D" id="3.40.50.300">
    <property type="entry name" value="P-loop containing nucleotide triphosphate hydrolases"/>
    <property type="match status" value="2"/>
</dbReference>
<dbReference type="InterPro" id="IPR027417">
    <property type="entry name" value="P-loop_NTPase"/>
</dbReference>
<evidence type="ECO:0000256" key="2">
    <source>
        <dbReference type="ARBA" id="ARBA00022840"/>
    </source>
</evidence>
<dbReference type="GO" id="GO:0016887">
    <property type="term" value="F:ATP hydrolysis activity"/>
    <property type="evidence" value="ECO:0007669"/>
    <property type="project" value="InterPro"/>
</dbReference>
<keyword evidence="2" id="KW-0067">ATP-binding</keyword>
<organism evidence="6">
    <name type="scientific">Aegilops tauschii</name>
    <name type="common">Tausch's goatgrass</name>
    <name type="synonym">Aegilops squarrosa</name>
    <dbReference type="NCBI Taxonomy" id="37682"/>
    <lineage>
        <taxon>Eukaryota</taxon>
        <taxon>Viridiplantae</taxon>
        <taxon>Streptophyta</taxon>
        <taxon>Embryophyta</taxon>
        <taxon>Tracheophyta</taxon>
        <taxon>Spermatophyta</taxon>
        <taxon>Magnoliopsida</taxon>
        <taxon>Liliopsida</taxon>
        <taxon>Poales</taxon>
        <taxon>Poaceae</taxon>
        <taxon>BOP clade</taxon>
        <taxon>Pooideae</taxon>
        <taxon>Triticodae</taxon>
        <taxon>Triticeae</taxon>
        <taxon>Triticinae</taxon>
        <taxon>Aegilops</taxon>
    </lineage>
</organism>
<proteinExistence type="predicted"/>
<dbReference type="SUPFAM" id="SSF52540">
    <property type="entry name" value="P-loop containing nucleoside triphosphate hydrolases"/>
    <property type="match status" value="2"/>
</dbReference>
<dbReference type="Pfam" id="PF07724">
    <property type="entry name" value="AAA_2"/>
    <property type="match status" value="1"/>
</dbReference>
<dbReference type="EnsemblPlants" id="EMT13856">
    <property type="protein sequence ID" value="EMT13856"/>
    <property type="gene ID" value="F775_10506"/>
</dbReference>
<reference evidence="6" key="1">
    <citation type="submission" date="2015-06" db="UniProtKB">
        <authorList>
            <consortium name="EnsemblPlants"/>
        </authorList>
    </citation>
    <scope>IDENTIFICATION</scope>
</reference>
<evidence type="ECO:0000259" key="5">
    <source>
        <dbReference type="SMART" id="SM01086"/>
    </source>
</evidence>
<evidence type="ECO:0000259" key="4">
    <source>
        <dbReference type="SMART" id="SM00382"/>
    </source>
</evidence>
<feature type="domain" description="AAA+ ATPase" evidence="4">
    <location>
        <begin position="182"/>
        <end position="325"/>
    </location>
</feature>
<evidence type="ECO:0000313" key="6">
    <source>
        <dbReference type="EnsemblPlants" id="EMT13856"/>
    </source>
</evidence>
<accession>R7W2W7</accession>
<dbReference type="PROSITE" id="PS00870">
    <property type="entry name" value="CLPAB_1"/>
    <property type="match status" value="1"/>
</dbReference>
<protein>
    <submittedName>
        <fullName evidence="6">Heat shock protein 101</fullName>
    </submittedName>
</protein>
<name>R7W2W7_AEGTA</name>
<dbReference type="SMART" id="SM01086">
    <property type="entry name" value="ClpB_D2-small"/>
    <property type="match status" value="1"/>
</dbReference>
<dbReference type="InterPro" id="IPR003593">
    <property type="entry name" value="AAA+_ATPase"/>
</dbReference>
<dbReference type="InterPro" id="IPR041546">
    <property type="entry name" value="ClpA/ClpB_AAA_lid"/>
</dbReference>
<dbReference type="GO" id="GO:0005524">
    <property type="term" value="F:ATP binding"/>
    <property type="evidence" value="ECO:0007669"/>
    <property type="project" value="UniProtKB-KW"/>
</dbReference>
<dbReference type="ExpressionAtlas" id="R7W2W7">
    <property type="expression patterns" value="baseline"/>
</dbReference>
<evidence type="ECO:0000256" key="1">
    <source>
        <dbReference type="ARBA" id="ARBA00022741"/>
    </source>
</evidence>
<feature type="domain" description="Clp ATPase C-terminal" evidence="5">
    <location>
        <begin position="351"/>
        <end position="449"/>
    </location>
</feature>
<keyword evidence="3" id="KW-0143">Chaperone</keyword>
<dbReference type="AlphaFoldDB" id="R7W2W7"/>
<evidence type="ECO:0000256" key="3">
    <source>
        <dbReference type="ARBA" id="ARBA00023186"/>
    </source>
</evidence>
<dbReference type="Pfam" id="PF17871">
    <property type="entry name" value="AAA_lid_9"/>
    <property type="match status" value="1"/>
</dbReference>
<dbReference type="PANTHER" id="PTHR11638:SF159">
    <property type="entry name" value="AAA+ ATPASE DOMAIN-CONTAINING PROTEIN"/>
    <property type="match status" value="1"/>
</dbReference>
<dbReference type="InterPro" id="IPR019489">
    <property type="entry name" value="Clp_ATPase_C"/>
</dbReference>
<dbReference type="Pfam" id="PF10431">
    <property type="entry name" value="ClpB_D2-small"/>
    <property type="match status" value="1"/>
</dbReference>
<dbReference type="InterPro" id="IPR050130">
    <property type="entry name" value="ClpA_ClpB"/>
</dbReference>
<dbReference type="Gene3D" id="1.10.8.60">
    <property type="match status" value="2"/>
</dbReference>
<keyword evidence="1" id="KW-0547">Nucleotide-binding</keyword>
<dbReference type="FunFam" id="3.40.50.300:FF:000025">
    <property type="entry name" value="ATP-dependent Clp protease subunit"/>
    <property type="match status" value="1"/>
</dbReference>
<dbReference type="CDD" id="cd19499">
    <property type="entry name" value="RecA-like_ClpB_Hsp104-like"/>
    <property type="match status" value="1"/>
</dbReference>
<dbReference type="GO" id="GO:0034605">
    <property type="term" value="P:cellular response to heat"/>
    <property type="evidence" value="ECO:0007669"/>
    <property type="project" value="TreeGrafter"/>
</dbReference>
<sequence>MDASNMLKPALARGRVRCLGATTHAEYHHYFLQDKALERRFQKVHVSEPSEEGAVAILRRLKPAYEEHHGMEIQDEALVAAAKAFGPLYPRLVMDRRKKQATGNGDKPLAPKDENVGPDHIAQIVSKWTGIPVTSLGTDERKRLLELPKRLHRRVIEQDEAVNVVAEAVVCSRSGLGGPNQPSGSFLFLGPTGVGKTELAKALAEQLFGNEKLLVRIDMSEYMSSSSVTRLIGASPGSYGYEKGGQLTELVRQRPYSVVLLDEVEKADASVLNVFLQILDDGRVTDGHGRTVDFTNTIIIMTSNLGAHHLLARAASKDTEATRKRVIADVQRHFRPELINRLSEMVIFRPLSGKQLRRVANMQSQLQETTTFVASSKASPRARLAEKGVGLDVTDAALDVILSRSSDQVQMYGARPVKRCLQKNVVTRISKTVACDQDIKRCLQKNVVLFHQEEEEAPG</sequence>